<gene>
    <name evidence="1" type="ORF">Val02_31290</name>
</gene>
<dbReference type="RefSeq" id="WP_203899757.1">
    <property type="nucleotide sequence ID" value="NZ_BOPF01000009.1"/>
</dbReference>
<proteinExistence type="predicted"/>
<dbReference type="EMBL" id="BOPF01000009">
    <property type="protein sequence ID" value="GIJ46243.1"/>
    <property type="molecule type" value="Genomic_DNA"/>
</dbReference>
<dbReference type="SUPFAM" id="SSF48371">
    <property type="entry name" value="ARM repeat"/>
    <property type="match status" value="1"/>
</dbReference>
<comment type="caution">
    <text evidence="1">The sequence shown here is derived from an EMBL/GenBank/DDBJ whole genome shotgun (WGS) entry which is preliminary data.</text>
</comment>
<evidence type="ECO:0008006" key="3">
    <source>
        <dbReference type="Google" id="ProtNLM"/>
    </source>
</evidence>
<evidence type="ECO:0000313" key="1">
    <source>
        <dbReference type="EMBL" id="GIJ46243.1"/>
    </source>
</evidence>
<dbReference type="Proteomes" id="UP000619260">
    <property type="component" value="Unassembled WGS sequence"/>
</dbReference>
<protein>
    <recommendedName>
        <fullName evidence="3">HEAT repeat domain-containing protein</fullName>
    </recommendedName>
</protein>
<reference evidence="1" key="1">
    <citation type="submission" date="2021-01" db="EMBL/GenBank/DDBJ databases">
        <title>Whole genome shotgun sequence of Virgisporangium aliadipatigenens NBRC 105644.</title>
        <authorList>
            <person name="Komaki H."/>
            <person name="Tamura T."/>
        </authorList>
    </citation>
    <scope>NUCLEOTIDE SEQUENCE</scope>
    <source>
        <strain evidence="1">NBRC 105644</strain>
    </source>
</reference>
<sequence>MLEGLDAIDWTTLHGAYGPAGEVPELIRALADRDAETAAKARGRLEGWIIHQGTTYSASAPAVPFVAALLCDGATHHRGGLARMLGELAAFNNQRTKHVAAVRAAVEAEVDRLTPLLEEADAEVRDGVAFALSQCPKSKRRTLPRLRARFAVEPEPQLRARLLAAVQWLDRKTPLVAESLGADRHPAVRAAAALILARSDQPWNEPATLAVREAWDGGEPLSSCWWWGWRSSPLQELIAGLGDKGADGAAVLGMLLASSADPVREQAAAATVLLVRAERRAREPLVPMLTRALADGSAQVRRDAARALSEAGAAARPAADALAQEAVLAPAGLGALVRFDDPRWPALAAARLRTGADVERTLEALYEAHIPFDREVMDAITATDPQTWHRWGIYLLASWGADAAPAVPQLRDLLDTNLGAWALDALTAIGPAASEILPRLRAALDGPPVVKEYGNRRVPHVAERIAVLRIGGDPAPALDAARAALAVLRGRPTGGFYDLPHDGAVALLDALGEHGRELLPEVRGLVALRADLIGPARALWRWTADPEEVLPTVRTVLDLAGTQFRQRTPQYPGLPAIALAVELGDASLAPLLRPFLADPTSRTRVPAARGIWRLTGDVDGLVAPLLREVTGRPPGPRWREALDLLAEIGPPAAAARDELHAAAAHPRCPFVDEFDYRDDRWLGHRDDTYLAGVRAAIAALG</sequence>
<organism evidence="1 2">
    <name type="scientific">Virgisporangium aliadipatigenens</name>
    <dbReference type="NCBI Taxonomy" id="741659"/>
    <lineage>
        <taxon>Bacteria</taxon>
        <taxon>Bacillati</taxon>
        <taxon>Actinomycetota</taxon>
        <taxon>Actinomycetes</taxon>
        <taxon>Micromonosporales</taxon>
        <taxon>Micromonosporaceae</taxon>
        <taxon>Virgisporangium</taxon>
    </lineage>
</organism>
<accession>A0A8J4DQZ3</accession>
<dbReference type="Gene3D" id="1.25.10.10">
    <property type="entry name" value="Leucine-rich Repeat Variant"/>
    <property type="match status" value="2"/>
</dbReference>
<dbReference type="InterPro" id="IPR016024">
    <property type="entry name" value="ARM-type_fold"/>
</dbReference>
<keyword evidence="2" id="KW-1185">Reference proteome</keyword>
<dbReference type="InterPro" id="IPR011989">
    <property type="entry name" value="ARM-like"/>
</dbReference>
<dbReference type="AlphaFoldDB" id="A0A8J4DQZ3"/>
<name>A0A8J4DQZ3_9ACTN</name>
<evidence type="ECO:0000313" key="2">
    <source>
        <dbReference type="Proteomes" id="UP000619260"/>
    </source>
</evidence>